<sequence length="380" mass="43317">MWSREITRNLSMKVIQINGLFTTVIGILTQHTFLFLMGVILLAWYFGNEFYLQTVGKKLFFENKKERQYFFIEDTDEIKIILSNQGFLIKGATLRLKISDIVEPLVENHKITTHNYAILPFSIEKEQVTIAIPIAAKKRGLARISSIEISCPSLIGFGEVTLTLHSHVKQECIVYPIAKPVQTIISPISNQMGEVLSKHSLHRDVLSIEGVREYVPTDAFPNVNWKASLRSHQLMTNIYPAVAKEGWHLLLDNTDLDKDEKELYIAGFADICFQLSKKGIPYSLQVNIRTTGETPFLSLPRGEGKEHLQRALELLALISLTALTYPLEEAYQFYQTKMEQQPYVLYAGHQTLKRADYNTTIFHLKVRNSNLAIQSQEVSA</sequence>
<dbReference type="PANTHER" id="PTHR34351:SF2">
    <property type="entry name" value="DUF58 DOMAIN-CONTAINING PROTEIN"/>
    <property type="match status" value="1"/>
</dbReference>
<feature type="transmembrane region" description="Helical" evidence="1">
    <location>
        <begin position="20"/>
        <end position="46"/>
    </location>
</feature>
<dbReference type="PANTHER" id="PTHR34351">
    <property type="entry name" value="SLR1927 PROTEIN-RELATED"/>
    <property type="match status" value="1"/>
</dbReference>
<dbReference type="KEGG" id="mcui:G8O30_15665"/>
<proteinExistence type="predicted"/>
<keyword evidence="1" id="KW-0472">Membrane</keyword>
<reference evidence="2 3" key="1">
    <citation type="submission" date="2019-07" db="EMBL/GenBank/DDBJ databases">
        <title>Genome sequence of 2 isolates from Red Sea Mangroves.</title>
        <authorList>
            <person name="Sefrji F."/>
            <person name="Michoud G."/>
            <person name="Merlino G."/>
            <person name="Daffonchio D."/>
        </authorList>
    </citation>
    <scope>NUCLEOTIDE SEQUENCE [LARGE SCALE GENOMIC DNA]</scope>
    <source>
        <strain evidence="2 3">R1DC41</strain>
    </source>
</reference>
<evidence type="ECO:0000313" key="2">
    <source>
        <dbReference type="EMBL" id="QPC48253.1"/>
    </source>
</evidence>
<evidence type="ECO:0000256" key="1">
    <source>
        <dbReference type="SAM" id="Phobius"/>
    </source>
</evidence>
<keyword evidence="1" id="KW-0812">Transmembrane</keyword>
<accession>A0A7S8CEC2</accession>
<dbReference type="EMBL" id="CP049742">
    <property type="protein sequence ID" value="QPC48253.1"/>
    <property type="molecule type" value="Genomic_DNA"/>
</dbReference>
<organism evidence="2 3">
    <name type="scientific">Mangrovibacillus cuniculi</name>
    <dbReference type="NCBI Taxonomy" id="2593652"/>
    <lineage>
        <taxon>Bacteria</taxon>
        <taxon>Bacillati</taxon>
        <taxon>Bacillota</taxon>
        <taxon>Bacilli</taxon>
        <taxon>Bacillales</taxon>
        <taxon>Bacillaceae</taxon>
        <taxon>Mangrovibacillus</taxon>
    </lineage>
</organism>
<name>A0A7S8CEC2_9BACI</name>
<keyword evidence="1" id="KW-1133">Transmembrane helix</keyword>
<protein>
    <submittedName>
        <fullName evidence="2">DUF58 domain-containing protein</fullName>
    </submittedName>
</protein>
<dbReference type="AlphaFoldDB" id="A0A7S8CEC2"/>
<evidence type="ECO:0000313" key="3">
    <source>
        <dbReference type="Proteomes" id="UP000593626"/>
    </source>
</evidence>
<keyword evidence="3" id="KW-1185">Reference proteome</keyword>
<dbReference type="Proteomes" id="UP000593626">
    <property type="component" value="Chromosome"/>
</dbReference>
<dbReference type="RefSeq" id="WP_239672940.1">
    <property type="nucleotide sequence ID" value="NZ_CP049742.1"/>
</dbReference>
<gene>
    <name evidence="2" type="ORF">G8O30_15665</name>
</gene>